<dbReference type="Proteomes" id="UP001382455">
    <property type="component" value="Unassembled WGS sequence"/>
</dbReference>
<proteinExistence type="predicted"/>
<dbReference type="Pfam" id="PF13349">
    <property type="entry name" value="DUF4097"/>
    <property type="match status" value="2"/>
</dbReference>
<sequence>MKLLAFVCSSLLSFSLMAGELIDKTIDVPGNNKIYIENDQGEIILKGWDKQQMQVSGTLDDRADGYIFRNKKGGRTEFIVEMPNHYSRKDGKGSKLTIFVPKTHLINIESVNADMDIAELSAGIVLDTVNGDIDIQDVTGRINLDTVNGDIKSHNLNGQIRIETVNGDIRDTNSQGDMRFEAVNGDLKSTTLSQDIRIESVNGDVEINADTIKNFEITTVGGEVEVAMKALSRGANIQAETVNGDILFKLPRDLSADVEIAAHAGGKIRNGLSKDKPKKAKYGPSSSLEFQLKDGDVEIEIDTVNGRIELKYN</sequence>
<feature type="domain" description="DUF4097" evidence="2">
    <location>
        <begin position="194"/>
        <end position="310"/>
    </location>
</feature>
<dbReference type="InterPro" id="IPR025164">
    <property type="entry name" value="Toastrack_DUF4097"/>
</dbReference>
<feature type="signal peptide" evidence="1">
    <location>
        <begin position="1"/>
        <end position="18"/>
    </location>
</feature>
<keyword evidence="4" id="KW-1185">Reference proteome</keyword>
<gene>
    <name evidence="3" type="ORF">WAE96_11545</name>
</gene>
<name>A0ABU8EVS1_9GAMM</name>
<dbReference type="EMBL" id="JBAWKS010000001">
    <property type="protein sequence ID" value="MEI4550301.1"/>
    <property type="molecule type" value="Genomic_DNA"/>
</dbReference>
<comment type="caution">
    <text evidence="3">The sequence shown here is derived from an EMBL/GenBank/DDBJ whole genome shotgun (WGS) entry which is preliminary data.</text>
</comment>
<evidence type="ECO:0000259" key="2">
    <source>
        <dbReference type="Pfam" id="PF13349"/>
    </source>
</evidence>
<dbReference type="RefSeq" id="WP_336435540.1">
    <property type="nucleotide sequence ID" value="NZ_JBAWKS010000001.1"/>
</dbReference>
<reference evidence="3 4" key="1">
    <citation type="submission" date="2023-12" db="EMBL/GenBank/DDBJ databases">
        <title>Friends and Foes: Symbiotic and Algicidal bacterial influence on Karenia brevis blooms.</title>
        <authorList>
            <person name="Fei C."/>
            <person name="Mohamed A.R."/>
            <person name="Booker A."/>
            <person name="Arshad M."/>
            <person name="Klass S."/>
            <person name="Ahn S."/>
            <person name="Gilbert P.M."/>
            <person name="Heil C.A."/>
            <person name="Martinez J.M."/>
            <person name="Amin S.A."/>
        </authorList>
    </citation>
    <scope>NUCLEOTIDE SEQUENCE [LARGE SCALE GENOMIC DNA]</scope>
    <source>
        <strain evidence="3 4">CE15</strain>
    </source>
</reference>
<evidence type="ECO:0000313" key="4">
    <source>
        <dbReference type="Proteomes" id="UP001382455"/>
    </source>
</evidence>
<feature type="chain" id="PRO_5045412883" evidence="1">
    <location>
        <begin position="19"/>
        <end position="313"/>
    </location>
</feature>
<evidence type="ECO:0000256" key="1">
    <source>
        <dbReference type="SAM" id="SignalP"/>
    </source>
</evidence>
<accession>A0ABU8EVS1</accession>
<protein>
    <submittedName>
        <fullName evidence="3">DUF4097 family beta strand repeat-containing protein</fullName>
    </submittedName>
</protein>
<keyword evidence="1" id="KW-0732">Signal</keyword>
<evidence type="ECO:0000313" key="3">
    <source>
        <dbReference type="EMBL" id="MEI4550301.1"/>
    </source>
</evidence>
<feature type="domain" description="DUF4097" evidence="2">
    <location>
        <begin position="32"/>
        <end position="188"/>
    </location>
</feature>
<organism evidence="3 4">
    <name type="scientific">Pseudoalteromonas spongiae</name>
    <dbReference type="NCBI Taxonomy" id="298657"/>
    <lineage>
        <taxon>Bacteria</taxon>
        <taxon>Pseudomonadati</taxon>
        <taxon>Pseudomonadota</taxon>
        <taxon>Gammaproteobacteria</taxon>
        <taxon>Alteromonadales</taxon>
        <taxon>Pseudoalteromonadaceae</taxon>
        <taxon>Pseudoalteromonas</taxon>
    </lineage>
</organism>